<evidence type="ECO:0000256" key="1">
    <source>
        <dbReference type="ARBA" id="ARBA00001913"/>
    </source>
</evidence>
<keyword evidence="7" id="KW-0325">Glycoprotein</keyword>
<dbReference type="GO" id="GO:0005509">
    <property type="term" value="F:calcium ion binding"/>
    <property type="evidence" value="ECO:0007669"/>
    <property type="project" value="InterPro"/>
</dbReference>
<comment type="cofactor">
    <cofactor evidence="1">
        <name>Ca(2+)</name>
        <dbReference type="ChEBI" id="CHEBI:29108"/>
    </cofactor>
</comment>
<name>A0A8H4U9E1_9HYPO</name>
<evidence type="ECO:0000256" key="3">
    <source>
        <dbReference type="ARBA" id="ARBA00007658"/>
    </source>
</evidence>
<keyword evidence="4 13" id="KW-0732">Signal</keyword>
<feature type="signal peptide" evidence="13">
    <location>
        <begin position="1"/>
        <end position="22"/>
    </location>
</feature>
<evidence type="ECO:0000256" key="5">
    <source>
        <dbReference type="ARBA" id="ARBA00022801"/>
    </source>
</evidence>
<sequence>MRYLRPLVLILGSIGSIASCNAQNSRPSRPTVMRPPVYNTDPERANHIVEAFKHSWYGYYKYAYPRDTLHPLTETFENDGNSFGATAFDSLTTAIIMGDAAIVNRILSYITSVNFTFTKKVREDVNVFRSTVRYIGSMVSASDLLNGPFKYLGATESQKKALLDQATNLADMLKISFDTKSLIPCANIRLSPKRTRTDFFRNTLAGAGSLFLEWIMLAERTGLKNYEDFTHKAFRKILRLPKLEDEVVPGLFPERLNTNEGAFFGSKGGWTEPSSAFYKAMIKLYNLNPKDFSGSGTRWLEAAGSTYSFDMAGMVPYGDSYTCSVGGSFIYGGAIFKRQDYIDFGLALTETCWSIAKSMPAGLPPHEFRWVDAELTPNTPRNPLAPPEYEDLAAETGIWPVNPEYRLRGDVFESMYYAYRMTGDTMWQDRAWDLFKRINATCRVDNGFTGLRDVTVKGGRDLQGNKVEKHSLLLNRMEPAWMSETLKYLYL</sequence>
<evidence type="ECO:0000313" key="15">
    <source>
        <dbReference type="Proteomes" id="UP000635477"/>
    </source>
</evidence>
<evidence type="ECO:0000256" key="9">
    <source>
        <dbReference type="ARBA" id="ARBA00047669"/>
    </source>
</evidence>
<gene>
    <name evidence="14" type="ORF">FZEAL_9628</name>
</gene>
<evidence type="ECO:0000256" key="4">
    <source>
        <dbReference type="ARBA" id="ARBA00022729"/>
    </source>
</evidence>
<comment type="catalytic activity">
    <reaction evidence="10">
        <text>N(4)-(alpha-D-Man-(1-&gt;2)-alpha-D-Man-(1-&gt;2)-alpha-D-Man-(1-&gt;3)-[alpha-D-Man-(1-&gt;2)-alpha-D-Man-(1-&gt;3)-[alpha-D-Man-(1-&gt;2)-alpha-D-Man-(1-&gt;6)]-alpha-D-Man-(1-&gt;6)]-beta-D-Man-(1-&gt;4)-beta-D-GlcNAc-(1-&gt;4)-beta-D-GlcNAc)-L-asparaginyl-[protein] (N-glucan mannose isomer 9A1,2,3B1,2,3) + 4 H2O = N(4)-(alpha-D-Man-(1-&gt;3)-[alpha-D-Man-(1-&gt;3)-[alpha-D-Man-(1-&gt;6)]-alpha-D-Man-(1-&gt;6)]-beta-D-Man-(1-&gt;4)-beta-D-GlcNAc-(1-&gt;4)-beta-D-GlcNAc)-L-asparaginyl-[protein] (N-glucan mannose isomer 5A1,2) + 4 beta-D-mannose</text>
        <dbReference type="Rhea" id="RHEA:56008"/>
        <dbReference type="Rhea" id="RHEA-COMP:14356"/>
        <dbReference type="Rhea" id="RHEA-COMP:14367"/>
        <dbReference type="ChEBI" id="CHEBI:15377"/>
        <dbReference type="ChEBI" id="CHEBI:28563"/>
        <dbReference type="ChEBI" id="CHEBI:59087"/>
        <dbReference type="ChEBI" id="CHEBI:139493"/>
        <dbReference type="EC" id="3.2.1.113"/>
    </reaction>
</comment>
<comment type="caution">
    <text evidence="14">The sequence shown here is derived from an EMBL/GenBank/DDBJ whole genome shotgun (WGS) entry which is preliminary data.</text>
</comment>
<evidence type="ECO:0000256" key="8">
    <source>
        <dbReference type="ARBA" id="ARBA00023295"/>
    </source>
</evidence>
<comment type="pathway">
    <text evidence="2">Protein modification; protein glycosylation.</text>
</comment>
<keyword evidence="15" id="KW-1185">Reference proteome</keyword>
<evidence type="ECO:0000256" key="10">
    <source>
        <dbReference type="ARBA" id="ARBA00048605"/>
    </source>
</evidence>
<dbReference type="InterPro" id="IPR001382">
    <property type="entry name" value="Glyco_hydro_47"/>
</dbReference>
<evidence type="ECO:0000256" key="11">
    <source>
        <dbReference type="PIRSR" id="PIRSR601382-3"/>
    </source>
</evidence>
<dbReference type="EMBL" id="JABEYC010000925">
    <property type="protein sequence ID" value="KAF4972268.1"/>
    <property type="molecule type" value="Genomic_DNA"/>
</dbReference>
<evidence type="ECO:0000256" key="6">
    <source>
        <dbReference type="ARBA" id="ARBA00023157"/>
    </source>
</evidence>
<keyword evidence="6 11" id="KW-1015">Disulfide bond</keyword>
<dbReference type="Proteomes" id="UP000635477">
    <property type="component" value="Unassembled WGS sequence"/>
</dbReference>
<comment type="catalytic activity">
    <reaction evidence="9">
        <text>N(4)-(alpha-D-Man-(1-&gt;2)-alpha-D-Man-(1-&gt;2)-alpha-D-Man-(1-&gt;3)-[alpha-D-Man-(1-&gt;3)-[alpha-D-Man-(1-&gt;2)-alpha-D-Man-(1-&gt;6)]-alpha-D-Man-(1-&gt;6)]-beta-D-Man-(1-&gt;4)-beta-D-GlcNAc-(1-&gt;4)-beta-D-GlcNAc)-L-asparaginyl-[protein] (N-glucan mannose isomer 8A1,2,3B1,3) + 3 H2O = N(4)-(alpha-D-Man-(1-&gt;3)-[alpha-D-Man-(1-&gt;3)-[alpha-D-Man-(1-&gt;6)]-alpha-D-Man-(1-&gt;6)]-beta-D-Man-(1-&gt;4)-beta-D-GlcNAc-(1-&gt;4)-beta-D-GlcNAc)-L-asparaginyl-[protein] (N-glucan mannose isomer 5A1,2) + 3 beta-D-mannose</text>
        <dbReference type="Rhea" id="RHEA:56028"/>
        <dbReference type="Rhea" id="RHEA-COMP:14358"/>
        <dbReference type="Rhea" id="RHEA-COMP:14367"/>
        <dbReference type="ChEBI" id="CHEBI:15377"/>
        <dbReference type="ChEBI" id="CHEBI:28563"/>
        <dbReference type="ChEBI" id="CHEBI:59087"/>
        <dbReference type="ChEBI" id="CHEBI:60628"/>
        <dbReference type="EC" id="3.2.1.113"/>
    </reaction>
</comment>
<dbReference type="InterPro" id="IPR036026">
    <property type="entry name" value="Seven-hairpin_glycosidases"/>
</dbReference>
<dbReference type="SUPFAM" id="SSF48225">
    <property type="entry name" value="Seven-hairpin glycosidases"/>
    <property type="match status" value="1"/>
</dbReference>
<feature type="chain" id="PRO_5034873294" description="alpha-1,2-Mannosidase" evidence="13">
    <location>
        <begin position="23"/>
        <end position="491"/>
    </location>
</feature>
<evidence type="ECO:0000256" key="7">
    <source>
        <dbReference type="ARBA" id="ARBA00023180"/>
    </source>
</evidence>
<accession>A0A8H4U9E1</accession>
<organism evidence="14 15">
    <name type="scientific">Fusarium zealandicum</name>
    <dbReference type="NCBI Taxonomy" id="1053134"/>
    <lineage>
        <taxon>Eukaryota</taxon>
        <taxon>Fungi</taxon>
        <taxon>Dikarya</taxon>
        <taxon>Ascomycota</taxon>
        <taxon>Pezizomycotina</taxon>
        <taxon>Sordariomycetes</taxon>
        <taxon>Hypocreomycetidae</taxon>
        <taxon>Hypocreales</taxon>
        <taxon>Nectriaceae</taxon>
        <taxon>Fusarium</taxon>
        <taxon>Fusarium staphyleae species complex</taxon>
    </lineage>
</organism>
<dbReference type="InterPro" id="IPR050749">
    <property type="entry name" value="Glycosyl_Hydrolase_47"/>
</dbReference>
<dbReference type="PANTHER" id="PTHR11742:SF101">
    <property type="entry name" value="MANNOSYL-OLIGOSACCHARIDE ALPHA-1,2-MANNOSIDASE 1B"/>
    <property type="match status" value="1"/>
</dbReference>
<keyword evidence="8 12" id="KW-0326">Glycosidase</keyword>
<evidence type="ECO:0000256" key="12">
    <source>
        <dbReference type="RuleBase" id="RU361193"/>
    </source>
</evidence>
<dbReference type="GO" id="GO:0005975">
    <property type="term" value="P:carbohydrate metabolic process"/>
    <property type="evidence" value="ECO:0007669"/>
    <property type="project" value="InterPro"/>
</dbReference>
<dbReference type="Pfam" id="PF01532">
    <property type="entry name" value="Glyco_hydro_47"/>
    <property type="match status" value="1"/>
</dbReference>
<comment type="similarity">
    <text evidence="3 12">Belongs to the glycosyl hydrolase 47 family.</text>
</comment>
<keyword evidence="5 12" id="KW-0378">Hydrolase</keyword>
<protein>
    <recommendedName>
        <fullName evidence="12">alpha-1,2-Mannosidase</fullName>
        <ecNumber evidence="12">3.2.1.-</ecNumber>
    </recommendedName>
</protein>
<dbReference type="GO" id="GO:0036503">
    <property type="term" value="P:ERAD pathway"/>
    <property type="evidence" value="ECO:0007669"/>
    <property type="project" value="UniProtKB-ARBA"/>
</dbReference>
<feature type="disulfide bond" evidence="11">
    <location>
        <begin position="323"/>
        <end position="352"/>
    </location>
</feature>
<dbReference type="AlphaFoldDB" id="A0A8H4U9E1"/>
<dbReference type="Gene3D" id="1.50.10.10">
    <property type="match status" value="1"/>
</dbReference>
<dbReference type="PANTHER" id="PTHR11742">
    <property type="entry name" value="MANNOSYL-OLIGOSACCHARIDE ALPHA-1,2-MANNOSIDASE-RELATED"/>
    <property type="match status" value="1"/>
</dbReference>
<dbReference type="PRINTS" id="PR00747">
    <property type="entry name" value="GLYHDRLASE47"/>
</dbReference>
<proteinExistence type="inferred from homology"/>
<dbReference type="InterPro" id="IPR012341">
    <property type="entry name" value="6hp_glycosidase-like_sf"/>
</dbReference>
<dbReference type="GO" id="GO:0016020">
    <property type="term" value="C:membrane"/>
    <property type="evidence" value="ECO:0007669"/>
    <property type="project" value="InterPro"/>
</dbReference>
<dbReference type="EC" id="3.2.1.-" evidence="12"/>
<dbReference type="OrthoDB" id="8118055at2759"/>
<dbReference type="GO" id="GO:0005783">
    <property type="term" value="C:endoplasmic reticulum"/>
    <property type="evidence" value="ECO:0007669"/>
    <property type="project" value="TreeGrafter"/>
</dbReference>
<reference evidence="14" key="2">
    <citation type="submission" date="2020-05" db="EMBL/GenBank/DDBJ databases">
        <authorList>
            <person name="Kim H.-S."/>
            <person name="Proctor R.H."/>
            <person name="Brown D.W."/>
        </authorList>
    </citation>
    <scope>NUCLEOTIDE SEQUENCE</scope>
    <source>
        <strain evidence="14">NRRL 22465</strain>
    </source>
</reference>
<reference evidence="14" key="1">
    <citation type="journal article" date="2020" name="BMC Genomics">
        <title>Correction to: Identification and distribution of gene clusters required for synthesis of sphingolipid metabolism inhibitors in diverse species of the filamentous fungus Fusarium.</title>
        <authorList>
            <person name="Kim H.S."/>
            <person name="Lohmar J.M."/>
            <person name="Busman M."/>
            <person name="Brown D.W."/>
            <person name="Naumann T.A."/>
            <person name="Divon H.H."/>
            <person name="Lysoe E."/>
            <person name="Uhlig S."/>
            <person name="Proctor R.H."/>
        </authorList>
    </citation>
    <scope>NUCLEOTIDE SEQUENCE</scope>
    <source>
        <strain evidence="14">NRRL 22465</strain>
    </source>
</reference>
<evidence type="ECO:0000256" key="2">
    <source>
        <dbReference type="ARBA" id="ARBA00004922"/>
    </source>
</evidence>
<feature type="non-terminal residue" evidence="14">
    <location>
        <position position="1"/>
    </location>
</feature>
<evidence type="ECO:0000256" key="13">
    <source>
        <dbReference type="SAM" id="SignalP"/>
    </source>
</evidence>
<dbReference type="PROSITE" id="PS51257">
    <property type="entry name" value="PROKAR_LIPOPROTEIN"/>
    <property type="match status" value="1"/>
</dbReference>
<dbReference type="UniPathway" id="UPA00378"/>
<evidence type="ECO:0000313" key="14">
    <source>
        <dbReference type="EMBL" id="KAF4972268.1"/>
    </source>
</evidence>
<dbReference type="GO" id="GO:0004571">
    <property type="term" value="F:mannosyl-oligosaccharide 1,2-alpha-mannosidase activity"/>
    <property type="evidence" value="ECO:0007669"/>
    <property type="project" value="UniProtKB-EC"/>
</dbReference>